<evidence type="ECO:0000313" key="3">
    <source>
        <dbReference type="Proteomes" id="UP000320496"/>
    </source>
</evidence>
<dbReference type="KEGG" id="mri:Mal4_02530"/>
<protein>
    <submittedName>
        <fullName evidence="2">Uncharacterized protein</fullName>
    </submittedName>
</protein>
<name>A0A517Z0F1_9PLAN</name>
<dbReference type="Proteomes" id="UP000320496">
    <property type="component" value="Chromosome"/>
</dbReference>
<reference evidence="2 3" key="1">
    <citation type="submission" date="2019-02" db="EMBL/GenBank/DDBJ databases">
        <title>Deep-cultivation of Planctomycetes and their phenomic and genomic characterization uncovers novel biology.</title>
        <authorList>
            <person name="Wiegand S."/>
            <person name="Jogler M."/>
            <person name="Boedeker C."/>
            <person name="Pinto D."/>
            <person name="Vollmers J."/>
            <person name="Rivas-Marin E."/>
            <person name="Kohn T."/>
            <person name="Peeters S.H."/>
            <person name="Heuer A."/>
            <person name="Rast P."/>
            <person name="Oberbeckmann S."/>
            <person name="Bunk B."/>
            <person name="Jeske O."/>
            <person name="Meyerdierks A."/>
            <person name="Storesund J.E."/>
            <person name="Kallscheuer N."/>
            <person name="Luecker S."/>
            <person name="Lage O.M."/>
            <person name="Pohl T."/>
            <person name="Merkel B.J."/>
            <person name="Hornburger P."/>
            <person name="Mueller R.-W."/>
            <person name="Bruemmer F."/>
            <person name="Labrenz M."/>
            <person name="Spormann A.M."/>
            <person name="Op den Camp H."/>
            <person name="Overmann J."/>
            <person name="Amann R."/>
            <person name="Jetten M.S.M."/>
            <person name="Mascher T."/>
            <person name="Medema M.H."/>
            <person name="Devos D.P."/>
            <person name="Kaster A.-K."/>
            <person name="Ovreas L."/>
            <person name="Rohde M."/>
            <person name="Galperin M.Y."/>
            <person name="Jogler C."/>
        </authorList>
    </citation>
    <scope>NUCLEOTIDE SEQUENCE [LARGE SCALE GENOMIC DNA]</scope>
    <source>
        <strain evidence="2 3">Mal4</strain>
    </source>
</reference>
<feature type="transmembrane region" description="Helical" evidence="1">
    <location>
        <begin position="52"/>
        <end position="69"/>
    </location>
</feature>
<keyword evidence="1" id="KW-1133">Transmembrane helix</keyword>
<keyword evidence="1" id="KW-0472">Membrane</keyword>
<accession>A0A517Z0F1</accession>
<dbReference type="EMBL" id="CP036275">
    <property type="protein sequence ID" value="QDU35970.1"/>
    <property type="molecule type" value="Genomic_DNA"/>
</dbReference>
<evidence type="ECO:0000313" key="2">
    <source>
        <dbReference type="EMBL" id="QDU35970.1"/>
    </source>
</evidence>
<evidence type="ECO:0000256" key="1">
    <source>
        <dbReference type="SAM" id="Phobius"/>
    </source>
</evidence>
<keyword evidence="3" id="KW-1185">Reference proteome</keyword>
<keyword evidence="1" id="KW-0812">Transmembrane</keyword>
<sequence length="87" mass="10000">MSESLINSRRLVELKTPRESGSFTDRTDDAEPEVLWVSVTDEAEHRFIVRSVLWMMSLAVVPLILLYVVCYFCPDLLQVPATSIRQE</sequence>
<dbReference type="RefSeq" id="WP_145366683.1">
    <property type="nucleotide sequence ID" value="NZ_CP036275.1"/>
</dbReference>
<proteinExistence type="predicted"/>
<dbReference type="AlphaFoldDB" id="A0A517Z0F1"/>
<gene>
    <name evidence="2" type="ORF">Mal4_02530</name>
</gene>
<organism evidence="2 3">
    <name type="scientific">Maioricimonas rarisocia</name>
    <dbReference type="NCBI Taxonomy" id="2528026"/>
    <lineage>
        <taxon>Bacteria</taxon>
        <taxon>Pseudomonadati</taxon>
        <taxon>Planctomycetota</taxon>
        <taxon>Planctomycetia</taxon>
        <taxon>Planctomycetales</taxon>
        <taxon>Planctomycetaceae</taxon>
        <taxon>Maioricimonas</taxon>
    </lineage>
</organism>